<dbReference type="Proteomes" id="UP001162834">
    <property type="component" value="Chromosome"/>
</dbReference>
<keyword evidence="4" id="KW-0378">Hydrolase</keyword>
<organism evidence="4 5">
    <name type="scientific">Capillimicrobium parvum</name>
    <dbReference type="NCBI Taxonomy" id="2884022"/>
    <lineage>
        <taxon>Bacteria</taxon>
        <taxon>Bacillati</taxon>
        <taxon>Actinomycetota</taxon>
        <taxon>Thermoleophilia</taxon>
        <taxon>Solirubrobacterales</taxon>
        <taxon>Capillimicrobiaceae</taxon>
        <taxon>Capillimicrobium</taxon>
    </lineage>
</organism>
<dbReference type="EMBL" id="CP087164">
    <property type="protein sequence ID" value="UGS35693.1"/>
    <property type="molecule type" value="Genomic_DNA"/>
</dbReference>
<evidence type="ECO:0000313" key="5">
    <source>
        <dbReference type="Proteomes" id="UP001162834"/>
    </source>
</evidence>
<dbReference type="GO" id="GO:0003723">
    <property type="term" value="F:RNA binding"/>
    <property type="evidence" value="ECO:0007669"/>
    <property type="project" value="UniProtKB-UniRule"/>
</dbReference>
<feature type="compositionally biased region" description="Low complexity" evidence="2">
    <location>
        <begin position="49"/>
        <end position="65"/>
    </location>
</feature>
<evidence type="ECO:0000259" key="3">
    <source>
        <dbReference type="PROSITE" id="PS51856"/>
    </source>
</evidence>
<dbReference type="SUPFAM" id="SSF50249">
    <property type="entry name" value="Nucleic acid-binding proteins"/>
    <property type="match status" value="1"/>
</dbReference>
<dbReference type="SMART" id="SM00959">
    <property type="entry name" value="Rho_N"/>
    <property type="match status" value="1"/>
</dbReference>
<dbReference type="PANTHER" id="PTHR46425:SF1">
    <property type="entry name" value="TRANSCRIPTION TERMINATION FACTOR RHO"/>
    <property type="match status" value="1"/>
</dbReference>
<dbReference type="GO" id="GO:0016787">
    <property type="term" value="F:hydrolase activity"/>
    <property type="evidence" value="ECO:0007669"/>
    <property type="project" value="UniProtKB-KW"/>
</dbReference>
<dbReference type="Gene3D" id="3.40.50.300">
    <property type="entry name" value="P-loop containing nucleotide triphosphate hydrolases"/>
    <property type="match status" value="2"/>
</dbReference>
<dbReference type="InterPro" id="IPR011113">
    <property type="entry name" value="Rho_RNA-bd"/>
</dbReference>
<sequence length="448" mass="46417">MAVLDRAALEESPLADLHTIARELGLDGYRRLRKAALIDAIMQAHTGEEPAAAPEQEPAAAPEQEPAAKTEAEPAAEPEAEDEEEEKKPRTSSRSSRSRSSRSRSRSRRDADDGDGADGAVAGARESRASTTKSAAAAATAEPEAEAEADKVAEGTVELLGNGSGFVRVSPPDPSDDDVYISAAQVRRCELVSGDVVTGPLRAPRRSERYPSLIRIDTINGRPADEVSEGTPFDELPATFPTQRFALGGDDPTLKAIEWLTPIGRGSRATIVGSARAGKTEALRRLAGALAGQEGVEVSAVLAGVRPEEITEWRGGPVEPVTATSFAASPDAQAGAIERAVETAKRIAARGGHAVVLIDTLAMLPPGAARRTMAAARDIVDGGSLTLIATSDKPVGGETTVIALDERLTSTGRFPAVDLAASGTLRPELLVGDAGADAIAQARAAAVG</sequence>
<name>A0A9E6XX48_9ACTN</name>
<feature type="region of interest" description="Disordered" evidence="2">
    <location>
        <begin position="46"/>
        <end position="154"/>
    </location>
</feature>
<dbReference type="InterPro" id="IPR003593">
    <property type="entry name" value="AAA+_ATPase"/>
</dbReference>
<reference evidence="4" key="1">
    <citation type="journal article" date="2022" name="Int. J. Syst. Evol. Microbiol.">
        <title>Pseudomonas aegrilactucae sp. nov. and Pseudomonas morbosilactucae sp. nov., pathogens causing bacterial rot of lettuce in Japan.</title>
        <authorList>
            <person name="Sawada H."/>
            <person name="Fujikawa T."/>
            <person name="Satou M."/>
        </authorList>
    </citation>
    <scope>NUCLEOTIDE SEQUENCE</scope>
    <source>
        <strain evidence="4">0166_1</strain>
    </source>
</reference>
<protein>
    <submittedName>
        <fullName evidence="4">Transcription termination factor Rho</fullName>
        <ecNumber evidence="4">3.6.4.-</ecNumber>
    </submittedName>
</protein>
<dbReference type="SMART" id="SM00382">
    <property type="entry name" value="AAA"/>
    <property type="match status" value="1"/>
</dbReference>
<dbReference type="Gene3D" id="2.40.50.140">
    <property type="entry name" value="Nucleic acid-binding proteins"/>
    <property type="match status" value="1"/>
</dbReference>
<evidence type="ECO:0000256" key="1">
    <source>
        <dbReference type="PROSITE-ProRule" id="PRU01203"/>
    </source>
</evidence>
<dbReference type="InterPro" id="IPR036269">
    <property type="entry name" value="Rho_N_sf"/>
</dbReference>
<dbReference type="GO" id="GO:0006353">
    <property type="term" value="P:DNA-templated transcription termination"/>
    <property type="evidence" value="ECO:0007669"/>
    <property type="project" value="InterPro"/>
</dbReference>
<dbReference type="Pfam" id="PF07497">
    <property type="entry name" value="Rho_RNA_bind"/>
    <property type="match status" value="1"/>
</dbReference>
<dbReference type="InterPro" id="IPR011112">
    <property type="entry name" value="Rho-like_N"/>
</dbReference>
<dbReference type="Pfam" id="PF07498">
    <property type="entry name" value="Rho_N"/>
    <property type="match status" value="1"/>
</dbReference>
<dbReference type="InterPro" id="IPR027417">
    <property type="entry name" value="P-loop_NTPase"/>
</dbReference>
<keyword evidence="5" id="KW-1185">Reference proteome</keyword>
<dbReference type="GO" id="GO:0008186">
    <property type="term" value="F:ATP-dependent activity, acting on RNA"/>
    <property type="evidence" value="ECO:0007669"/>
    <property type="project" value="InterPro"/>
</dbReference>
<feature type="compositionally biased region" description="Basic residues" evidence="2">
    <location>
        <begin position="96"/>
        <end position="107"/>
    </location>
</feature>
<keyword evidence="1" id="KW-0694">RNA-binding</keyword>
<dbReference type="InterPro" id="IPR004665">
    <property type="entry name" value="Term_rho"/>
</dbReference>
<gene>
    <name evidence="4" type="primary">rho</name>
    <name evidence="4" type="ORF">DSM104329_02088</name>
</gene>
<evidence type="ECO:0000256" key="2">
    <source>
        <dbReference type="SAM" id="MobiDB-lite"/>
    </source>
</evidence>
<dbReference type="SUPFAM" id="SSF68912">
    <property type="entry name" value="Rho N-terminal domain-like"/>
    <property type="match status" value="1"/>
</dbReference>
<dbReference type="PANTHER" id="PTHR46425">
    <property type="entry name" value="TRANSCRIPTION TERMINATION FACTOR RHO"/>
    <property type="match status" value="1"/>
</dbReference>
<dbReference type="KEGG" id="sbae:DSM104329_02088"/>
<dbReference type="SUPFAM" id="SSF52540">
    <property type="entry name" value="P-loop containing nucleoside triphosphate hydrolases"/>
    <property type="match status" value="1"/>
</dbReference>
<evidence type="ECO:0000313" key="4">
    <source>
        <dbReference type="EMBL" id="UGS35693.1"/>
    </source>
</evidence>
<dbReference type="PROSITE" id="PS51856">
    <property type="entry name" value="RHO_RNA_BD"/>
    <property type="match status" value="1"/>
</dbReference>
<feature type="compositionally biased region" description="Low complexity" evidence="2">
    <location>
        <begin position="118"/>
        <end position="142"/>
    </location>
</feature>
<dbReference type="RefSeq" id="WP_259315375.1">
    <property type="nucleotide sequence ID" value="NZ_CP087164.1"/>
</dbReference>
<comment type="similarity">
    <text evidence="1">Belongs to the Rho family.</text>
</comment>
<accession>A0A9E6XX48</accession>
<dbReference type="Gene3D" id="1.10.720.10">
    <property type="match status" value="1"/>
</dbReference>
<dbReference type="EC" id="3.6.4.-" evidence="4"/>
<proteinExistence type="inferred from homology"/>
<feature type="domain" description="Rho RNA-BD" evidence="3">
    <location>
        <begin position="150"/>
        <end position="223"/>
    </location>
</feature>
<feature type="compositionally biased region" description="Acidic residues" evidence="2">
    <location>
        <begin position="74"/>
        <end position="85"/>
    </location>
</feature>
<dbReference type="GO" id="GO:0005524">
    <property type="term" value="F:ATP binding"/>
    <property type="evidence" value="ECO:0007669"/>
    <property type="project" value="InterPro"/>
</dbReference>
<dbReference type="AlphaFoldDB" id="A0A9E6XX48"/>
<dbReference type="InterPro" id="IPR012340">
    <property type="entry name" value="NA-bd_OB-fold"/>
</dbReference>